<protein>
    <recommendedName>
        <fullName evidence="5">HTH-type transcriptional regulator RipA</fullName>
    </recommendedName>
    <alternativeName>
        <fullName evidence="6">Repressor of iron proteins A</fullName>
    </alternativeName>
</protein>
<dbReference type="EMBL" id="RPFW01000007">
    <property type="protein sequence ID" value="TVZ01111.1"/>
    <property type="molecule type" value="Genomic_DNA"/>
</dbReference>
<dbReference type="SUPFAM" id="SSF46689">
    <property type="entry name" value="Homeodomain-like"/>
    <property type="match status" value="1"/>
</dbReference>
<dbReference type="InterPro" id="IPR011051">
    <property type="entry name" value="RmlC_Cupin_sf"/>
</dbReference>
<dbReference type="Pfam" id="PF02311">
    <property type="entry name" value="AraC_binding"/>
    <property type="match status" value="1"/>
</dbReference>
<dbReference type="GO" id="GO:0043565">
    <property type="term" value="F:sequence-specific DNA binding"/>
    <property type="evidence" value="ECO:0007669"/>
    <property type="project" value="InterPro"/>
</dbReference>
<dbReference type="InterPro" id="IPR014710">
    <property type="entry name" value="RmlC-like_jellyroll"/>
</dbReference>
<evidence type="ECO:0000256" key="5">
    <source>
        <dbReference type="ARBA" id="ARBA00074140"/>
    </source>
</evidence>
<dbReference type="RefSeq" id="WP_145859423.1">
    <property type="nucleotide sequence ID" value="NZ_RPFW01000007.1"/>
</dbReference>
<dbReference type="CDD" id="cd06124">
    <property type="entry name" value="cupin_NimR-like_N"/>
    <property type="match status" value="1"/>
</dbReference>
<keyword evidence="9" id="KW-1185">Reference proteome</keyword>
<dbReference type="PANTHER" id="PTHR11019">
    <property type="entry name" value="HTH-TYPE TRANSCRIPTIONAL REGULATOR NIMR"/>
    <property type="match status" value="1"/>
</dbReference>
<dbReference type="OrthoDB" id="2039152at2"/>
<keyword evidence="1" id="KW-0678">Repressor</keyword>
<evidence type="ECO:0000256" key="1">
    <source>
        <dbReference type="ARBA" id="ARBA00022491"/>
    </source>
</evidence>
<evidence type="ECO:0000313" key="8">
    <source>
        <dbReference type="EMBL" id="TVZ01111.1"/>
    </source>
</evidence>
<dbReference type="GO" id="GO:0003700">
    <property type="term" value="F:DNA-binding transcription factor activity"/>
    <property type="evidence" value="ECO:0007669"/>
    <property type="project" value="InterPro"/>
</dbReference>
<name>A0A6P2BRN7_9ACTN</name>
<dbReference type="InterPro" id="IPR003313">
    <property type="entry name" value="AraC-bd"/>
</dbReference>
<dbReference type="SUPFAM" id="SSF51182">
    <property type="entry name" value="RmlC-like cupins"/>
    <property type="match status" value="1"/>
</dbReference>
<accession>A0A6P2BRN7</accession>
<evidence type="ECO:0000256" key="2">
    <source>
        <dbReference type="ARBA" id="ARBA00023015"/>
    </source>
</evidence>
<evidence type="ECO:0000256" key="3">
    <source>
        <dbReference type="ARBA" id="ARBA00023125"/>
    </source>
</evidence>
<feature type="domain" description="HTH araC/xylS-type" evidence="7">
    <location>
        <begin position="163"/>
        <end position="260"/>
    </location>
</feature>
<dbReference type="FunFam" id="1.10.10.60:FF:000132">
    <property type="entry name" value="AraC family transcriptional regulator"/>
    <property type="match status" value="1"/>
</dbReference>
<sequence length="260" mass="28902">MPETRQDAYKRELTGPTYSELGHRDTIDWHYHDVPQLVYPSSGVLSISAAGGTWVVPPQRAVWIPAGIPHAHRAHGRVQMRTLAFPMPHQEQEQEDSETPHAPAVVAVSPLLREVIIALTTDDKNNGRDAHQRANLRSVALDELRRVDQLPVRLPAVTDDRLAAIADMLRANPADERTLAEFGTVVGASERTLSRLFREEAGMTFPQWRTQFRLLRALLLLADGTPVTSTALACGWSNPSAFIDTFRRAFGATPGRFYTP</sequence>
<dbReference type="PROSITE" id="PS01124">
    <property type="entry name" value="HTH_ARAC_FAMILY_2"/>
    <property type="match status" value="1"/>
</dbReference>
<evidence type="ECO:0000259" key="7">
    <source>
        <dbReference type="PROSITE" id="PS01124"/>
    </source>
</evidence>
<dbReference type="Gene3D" id="2.60.120.10">
    <property type="entry name" value="Jelly Rolls"/>
    <property type="match status" value="1"/>
</dbReference>
<evidence type="ECO:0000256" key="6">
    <source>
        <dbReference type="ARBA" id="ARBA00079449"/>
    </source>
</evidence>
<dbReference type="PANTHER" id="PTHR11019:SF199">
    <property type="entry name" value="HTH-TYPE TRANSCRIPTIONAL REGULATOR NIMR"/>
    <property type="match status" value="1"/>
</dbReference>
<dbReference type="AlphaFoldDB" id="A0A6P2BRN7"/>
<evidence type="ECO:0000256" key="4">
    <source>
        <dbReference type="ARBA" id="ARBA00023163"/>
    </source>
</evidence>
<dbReference type="SMART" id="SM00342">
    <property type="entry name" value="HTH_ARAC"/>
    <property type="match status" value="1"/>
</dbReference>
<proteinExistence type="predicted"/>
<dbReference type="Pfam" id="PF12833">
    <property type="entry name" value="HTH_18"/>
    <property type="match status" value="1"/>
</dbReference>
<dbReference type="Gene3D" id="1.10.10.60">
    <property type="entry name" value="Homeodomain-like"/>
    <property type="match status" value="1"/>
</dbReference>
<reference evidence="8 9" key="1">
    <citation type="submission" date="2018-11" db="EMBL/GenBank/DDBJ databases">
        <title>Trebonia kvetii gen.nov., sp.nov., a novel acidophilic actinobacterium, and proposal of the new actinobacterial family Treboniaceae fam. nov.</title>
        <authorList>
            <person name="Rapoport D."/>
            <person name="Sagova-Mareckova M."/>
            <person name="Sedlacek I."/>
            <person name="Provaznik J."/>
            <person name="Kralova S."/>
            <person name="Pavlinic D."/>
            <person name="Benes V."/>
            <person name="Kopecky J."/>
        </authorList>
    </citation>
    <scope>NUCLEOTIDE SEQUENCE [LARGE SCALE GENOMIC DNA]</scope>
    <source>
        <strain evidence="8 9">15Tr583</strain>
    </source>
</reference>
<dbReference type="InterPro" id="IPR009057">
    <property type="entry name" value="Homeodomain-like_sf"/>
</dbReference>
<organism evidence="8 9">
    <name type="scientific">Trebonia kvetii</name>
    <dbReference type="NCBI Taxonomy" id="2480626"/>
    <lineage>
        <taxon>Bacteria</taxon>
        <taxon>Bacillati</taxon>
        <taxon>Actinomycetota</taxon>
        <taxon>Actinomycetes</taxon>
        <taxon>Streptosporangiales</taxon>
        <taxon>Treboniaceae</taxon>
        <taxon>Trebonia</taxon>
    </lineage>
</organism>
<keyword evidence="2" id="KW-0805">Transcription regulation</keyword>
<comment type="caution">
    <text evidence="8">The sequence shown here is derived from an EMBL/GenBank/DDBJ whole genome shotgun (WGS) entry which is preliminary data.</text>
</comment>
<keyword evidence="3" id="KW-0238">DNA-binding</keyword>
<dbReference type="Proteomes" id="UP000460272">
    <property type="component" value="Unassembled WGS sequence"/>
</dbReference>
<evidence type="ECO:0000313" key="9">
    <source>
        <dbReference type="Proteomes" id="UP000460272"/>
    </source>
</evidence>
<gene>
    <name evidence="8" type="ORF">EAS64_32985</name>
</gene>
<keyword evidence="4" id="KW-0804">Transcription</keyword>
<dbReference type="InterPro" id="IPR018060">
    <property type="entry name" value="HTH_AraC"/>
</dbReference>